<dbReference type="OrthoDB" id="2127950at2759"/>
<protein>
    <submittedName>
        <fullName evidence="2">Hnh endonuclease</fullName>
    </submittedName>
</protein>
<feature type="chain" id="PRO_5005602019" evidence="1">
    <location>
        <begin position="26"/>
        <end position="215"/>
    </location>
</feature>
<keyword evidence="2" id="KW-0540">Nuclease</keyword>
<dbReference type="GO" id="GO:0004519">
    <property type="term" value="F:endonuclease activity"/>
    <property type="evidence" value="ECO:0007669"/>
    <property type="project" value="UniProtKB-KW"/>
</dbReference>
<dbReference type="InterPro" id="IPR052892">
    <property type="entry name" value="NA-targeting_endonuclease"/>
</dbReference>
<evidence type="ECO:0000313" key="3">
    <source>
        <dbReference type="Proteomes" id="UP000037460"/>
    </source>
</evidence>
<name>A0A0M0JP66_9EUKA</name>
<dbReference type="Proteomes" id="UP000037460">
    <property type="component" value="Unassembled WGS sequence"/>
</dbReference>
<comment type="caution">
    <text evidence="2">The sequence shown here is derived from an EMBL/GenBank/DDBJ whole genome shotgun (WGS) entry which is preliminary data.</text>
</comment>
<dbReference type="PANTHER" id="PTHR33877:SF2">
    <property type="entry name" value="OS07G0170200 PROTEIN"/>
    <property type="match status" value="1"/>
</dbReference>
<reference evidence="3" key="1">
    <citation type="journal article" date="2015" name="PLoS Genet.">
        <title>Genome Sequence and Transcriptome Analyses of Chrysochromulina tobin: Metabolic Tools for Enhanced Algal Fitness in the Prominent Order Prymnesiales (Haptophyceae).</title>
        <authorList>
            <person name="Hovde B.T."/>
            <person name="Deodato C.R."/>
            <person name="Hunsperger H.M."/>
            <person name="Ryken S.A."/>
            <person name="Yost W."/>
            <person name="Jha R.K."/>
            <person name="Patterson J."/>
            <person name="Monnat R.J. Jr."/>
            <person name="Barlow S.B."/>
            <person name="Starkenburg S.R."/>
            <person name="Cattolico R.A."/>
        </authorList>
    </citation>
    <scope>NUCLEOTIDE SEQUENCE</scope>
    <source>
        <strain evidence="3">CCMP291</strain>
    </source>
</reference>
<dbReference type="CDD" id="cd00085">
    <property type="entry name" value="HNHc"/>
    <property type="match status" value="1"/>
</dbReference>
<proteinExistence type="predicted"/>
<evidence type="ECO:0000256" key="1">
    <source>
        <dbReference type="SAM" id="SignalP"/>
    </source>
</evidence>
<keyword evidence="2" id="KW-0378">Hydrolase</keyword>
<dbReference type="AlphaFoldDB" id="A0A0M0JP66"/>
<keyword evidence="3" id="KW-1185">Reference proteome</keyword>
<keyword evidence="2" id="KW-0255">Endonuclease</keyword>
<accession>A0A0M0JP66</accession>
<dbReference type="EMBL" id="JWZX01002632">
    <property type="protein sequence ID" value="KOO28028.1"/>
    <property type="molecule type" value="Genomic_DNA"/>
</dbReference>
<feature type="signal peptide" evidence="1">
    <location>
        <begin position="1"/>
        <end position="25"/>
    </location>
</feature>
<sequence>MLAFAMLSWAFLQPLFSVAARPASSLPCDALVMMAPGSSKKPSRAQFKASSYNKYHRNNWRDVENRGGPHLYVEAPALQTQSLPASDSTDRLSGRYPALVLNADYTPLSYVPLSLWSWQDTVRAIFRDAVIVLSNYDGVVVRSPSVTMPLPSVIVLKTYVQPSKPGKGAPGFTRRNLYLRDNFCCQYCRRQLLPSQLTYDHVVPRVKQVIATDGL</sequence>
<evidence type="ECO:0000313" key="2">
    <source>
        <dbReference type="EMBL" id="KOO28028.1"/>
    </source>
</evidence>
<organism evidence="2 3">
    <name type="scientific">Chrysochromulina tobinii</name>
    <dbReference type="NCBI Taxonomy" id="1460289"/>
    <lineage>
        <taxon>Eukaryota</taxon>
        <taxon>Haptista</taxon>
        <taxon>Haptophyta</taxon>
        <taxon>Prymnesiophyceae</taxon>
        <taxon>Prymnesiales</taxon>
        <taxon>Chrysochromulinaceae</taxon>
        <taxon>Chrysochromulina</taxon>
    </lineage>
</organism>
<gene>
    <name evidence="2" type="ORF">Ctob_013283</name>
</gene>
<dbReference type="InterPro" id="IPR003615">
    <property type="entry name" value="HNH_nuc"/>
</dbReference>
<dbReference type="PANTHER" id="PTHR33877">
    <property type="entry name" value="SLL1193 PROTEIN"/>
    <property type="match status" value="1"/>
</dbReference>
<dbReference type="Gene3D" id="1.10.30.50">
    <property type="match status" value="1"/>
</dbReference>
<keyword evidence="1" id="KW-0732">Signal</keyword>